<accession>A0AA35TN16</accession>
<dbReference type="InterPro" id="IPR036390">
    <property type="entry name" value="WH_DNA-bd_sf"/>
</dbReference>
<evidence type="ECO:0000256" key="6">
    <source>
        <dbReference type="SAM" id="MobiDB-lite"/>
    </source>
</evidence>
<keyword evidence="2 5" id="KW-0238">DNA-binding</keyword>
<dbReference type="InterPro" id="IPR030456">
    <property type="entry name" value="TF_fork_head_CS_2"/>
</dbReference>
<dbReference type="PROSITE" id="PS00658">
    <property type="entry name" value="FORK_HEAD_2"/>
    <property type="match status" value="1"/>
</dbReference>
<dbReference type="InterPro" id="IPR018122">
    <property type="entry name" value="TF_fork_head_CS_1"/>
</dbReference>
<dbReference type="PANTHER" id="PTHR46078">
    <property type="entry name" value="FORKHEAD BOX PROTEIN J2 FAMILY MEMBER"/>
    <property type="match status" value="1"/>
</dbReference>
<keyword evidence="4 5" id="KW-0539">Nucleus</keyword>
<proteinExistence type="predicted"/>
<feature type="compositionally biased region" description="Basic and acidic residues" evidence="6">
    <location>
        <begin position="170"/>
        <end position="184"/>
    </location>
</feature>
<comment type="caution">
    <text evidence="8">The sequence shown here is derived from an EMBL/GenBank/DDBJ whole genome shotgun (WGS) entry which is preliminary data.</text>
</comment>
<dbReference type="PANTHER" id="PTHR46078:SF2">
    <property type="entry name" value="FORK-HEAD DOMAIN-CONTAINING PROTEIN"/>
    <property type="match status" value="1"/>
</dbReference>
<evidence type="ECO:0000256" key="1">
    <source>
        <dbReference type="ARBA" id="ARBA00023015"/>
    </source>
</evidence>
<evidence type="ECO:0000313" key="9">
    <source>
        <dbReference type="Proteomes" id="UP001174909"/>
    </source>
</evidence>
<name>A0AA35TN16_GEOBA</name>
<dbReference type="InterPro" id="IPR045912">
    <property type="entry name" value="FOXJ2/3-like"/>
</dbReference>
<dbReference type="GO" id="GO:0005634">
    <property type="term" value="C:nucleus"/>
    <property type="evidence" value="ECO:0007669"/>
    <property type="project" value="UniProtKB-SubCell"/>
</dbReference>
<dbReference type="SUPFAM" id="SSF46785">
    <property type="entry name" value="Winged helix' DNA-binding domain"/>
    <property type="match status" value="1"/>
</dbReference>
<dbReference type="AlphaFoldDB" id="A0AA35TN16"/>
<dbReference type="Proteomes" id="UP001174909">
    <property type="component" value="Unassembled WGS sequence"/>
</dbReference>
<reference evidence="8" key="1">
    <citation type="submission" date="2023-03" db="EMBL/GenBank/DDBJ databases">
        <authorList>
            <person name="Steffen K."/>
            <person name="Cardenas P."/>
        </authorList>
    </citation>
    <scope>NUCLEOTIDE SEQUENCE</scope>
</reference>
<keyword evidence="1" id="KW-0805">Transcription regulation</keyword>
<feature type="region of interest" description="Disordered" evidence="6">
    <location>
        <begin position="129"/>
        <end position="185"/>
    </location>
</feature>
<dbReference type="GO" id="GO:0000981">
    <property type="term" value="F:DNA-binding transcription factor activity, RNA polymerase II-specific"/>
    <property type="evidence" value="ECO:0007669"/>
    <property type="project" value="TreeGrafter"/>
</dbReference>
<keyword evidence="3" id="KW-0804">Transcription</keyword>
<feature type="domain" description="Fork-head" evidence="7">
    <location>
        <begin position="70"/>
        <end position="169"/>
    </location>
</feature>
<dbReference type="InterPro" id="IPR036388">
    <property type="entry name" value="WH-like_DNA-bd_sf"/>
</dbReference>
<dbReference type="InterPro" id="IPR001766">
    <property type="entry name" value="Fork_head_dom"/>
</dbReference>
<evidence type="ECO:0000313" key="8">
    <source>
        <dbReference type="EMBL" id="CAI8051014.1"/>
    </source>
</evidence>
<evidence type="ECO:0000256" key="5">
    <source>
        <dbReference type="PROSITE-ProRule" id="PRU00089"/>
    </source>
</evidence>
<sequence length="559" mass="61394">MTAALESSLTTIDWLSQMKSSSADSSSNNRQQQTGGGGRGQTRKPPPSPIDLTARLNPRDARTYQITATKPPFSYATLITFAINSAPERRMTLNGIYTWITHNFPFYNQAGSGWKNSIRHNLSLNKCFRKVPRPKDDPGKGSYWETDPTPLEESGSSISLSGFPRKRKSSEKQEESYHETRREGASITIDLRASSALAPTLAQINSRNARRSTKRVKQDSTVYPTTTTYNYDLTLSLGDRHPLSSLDDSSNPFGEDVVADPLSSSFKSLYKSIFGHSVSSGEYLNPPPLPPSVLTDLGTSDTTIPLGGSALSLPGTSIAGPTDSASNYCPHFYTLMDSFRDIAESNSWDKLEPEQVHSLMQSFKAVERDRHRLGLNDESYSRVSSSFGQFLQQLSCRFVSDSSGDESVGRDHNVADLEDYQPNIPGSGGSAAQPLVDSLTPTYPENPELFPISGTSPPSSNYCSQHLAIDPASPTRPSSRAHVAPHHFVSDNAHTTQLFPSSGGTHDERREFKFLRPSSATFIRQGMEMQTKGGDHTTATHPMDPFGNDDDEFDWSTIM</sequence>
<gene>
    <name evidence="8" type="ORF">GBAR_LOCUS27971</name>
</gene>
<dbReference type="Pfam" id="PF00250">
    <property type="entry name" value="Forkhead"/>
    <property type="match status" value="1"/>
</dbReference>
<dbReference type="GO" id="GO:0000978">
    <property type="term" value="F:RNA polymerase II cis-regulatory region sequence-specific DNA binding"/>
    <property type="evidence" value="ECO:0007669"/>
    <property type="project" value="TreeGrafter"/>
</dbReference>
<dbReference type="PROSITE" id="PS50039">
    <property type="entry name" value="FORK_HEAD_3"/>
    <property type="match status" value="1"/>
</dbReference>
<protein>
    <submittedName>
        <fullName evidence="8">Forkhead box protein J3</fullName>
    </submittedName>
</protein>
<feature type="region of interest" description="Disordered" evidence="6">
    <location>
        <begin position="17"/>
        <end position="54"/>
    </location>
</feature>
<evidence type="ECO:0000256" key="4">
    <source>
        <dbReference type="ARBA" id="ARBA00023242"/>
    </source>
</evidence>
<dbReference type="SMART" id="SM00339">
    <property type="entry name" value="FH"/>
    <property type="match status" value="1"/>
</dbReference>
<feature type="DNA-binding region" description="Fork-head" evidence="5">
    <location>
        <begin position="70"/>
        <end position="169"/>
    </location>
</feature>
<organism evidence="8 9">
    <name type="scientific">Geodia barretti</name>
    <name type="common">Barrett's horny sponge</name>
    <dbReference type="NCBI Taxonomy" id="519541"/>
    <lineage>
        <taxon>Eukaryota</taxon>
        <taxon>Metazoa</taxon>
        <taxon>Porifera</taxon>
        <taxon>Demospongiae</taxon>
        <taxon>Heteroscleromorpha</taxon>
        <taxon>Tetractinellida</taxon>
        <taxon>Astrophorina</taxon>
        <taxon>Geodiidae</taxon>
        <taxon>Geodia</taxon>
    </lineage>
</organism>
<feature type="compositionally biased region" description="Low complexity" evidence="6">
    <location>
        <begin position="17"/>
        <end position="33"/>
    </location>
</feature>
<comment type="subcellular location">
    <subcellularLocation>
        <location evidence="5">Nucleus</location>
    </subcellularLocation>
</comment>
<dbReference type="PROSITE" id="PS00657">
    <property type="entry name" value="FORK_HEAD_1"/>
    <property type="match status" value="1"/>
</dbReference>
<dbReference type="EMBL" id="CASHTH010003894">
    <property type="protein sequence ID" value="CAI8051014.1"/>
    <property type="molecule type" value="Genomic_DNA"/>
</dbReference>
<evidence type="ECO:0000256" key="2">
    <source>
        <dbReference type="ARBA" id="ARBA00023125"/>
    </source>
</evidence>
<keyword evidence="9" id="KW-1185">Reference proteome</keyword>
<dbReference type="CDD" id="cd20024">
    <property type="entry name" value="FH_FOXJ2-like"/>
    <property type="match status" value="1"/>
</dbReference>
<evidence type="ECO:0000259" key="7">
    <source>
        <dbReference type="PROSITE" id="PS50039"/>
    </source>
</evidence>
<dbReference type="FunFam" id="1.10.10.10:FF:000135">
    <property type="entry name" value="forkhead box protein G1"/>
    <property type="match status" value="1"/>
</dbReference>
<dbReference type="Gene3D" id="1.10.10.10">
    <property type="entry name" value="Winged helix-like DNA-binding domain superfamily/Winged helix DNA-binding domain"/>
    <property type="match status" value="1"/>
</dbReference>
<dbReference type="PRINTS" id="PR00053">
    <property type="entry name" value="FORKHEAD"/>
</dbReference>
<feature type="compositionally biased region" description="Low complexity" evidence="6">
    <location>
        <begin position="151"/>
        <end position="162"/>
    </location>
</feature>
<evidence type="ECO:0000256" key="3">
    <source>
        <dbReference type="ARBA" id="ARBA00023163"/>
    </source>
</evidence>